<dbReference type="EMBL" id="CM051403">
    <property type="protein sequence ID" value="KAJ4707965.1"/>
    <property type="molecule type" value="Genomic_DNA"/>
</dbReference>
<keyword evidence="2" id="KW-1185">Reference proteome</keyword>
<name>A0ACC1X9Q7_MELAZ</name>
<accession>A0ACC1X9Q7</accession>
<proteinExistence type="predicted"/>
<protein>
    <submittedName>
        <fullName evidence="1">2-oxoglutarate-dependent dioxygenase</fullName>
    </submittedName>
</protein>
<reference evidence="1 2" key="1">
    <citation type="journal article" date="2023" name="Science">
        <title>Complex scaffold remodeling in plant triterpene biosynthesis.</title>
        <authorList>
            <person name="De La Pena R."/>
            <person name="Hodgson H."/>
            <person name="Liu J.C."/>
            <person name="Stephenson M.J."/>
            <person name="Martin A.C."/>
            <person name="Owen C."/>
            <person name="Harkess A."/>
            <person name="Leebens-Mack J."/>
            <person name="Jimenez L.E."/>
            <person name="Osbourn A."/>
            <person name="Sattely E.S."/>
        </authorList>
    </citation>
    <scope>NUCLEOTIDE SEQUENCE [LARGE SCALE GENOMIC DNA]</scope>
    <source>
        <strain evidence="2">cv. JPN11</strain>
        <tissue evidence="1">Leaf</tissue>
    </source>
</reference>
<dbReference type="Proteomes" id="UP001164539">
    <property type="component" value="Chromosome 10"/>
</dbReference>
<comment type="caution">
    <text evidence="1">The sequence shown here is derived from an EMBL/GenBank/DDBJ whole genome shotgun (WGS) entry which is preliminary data.</text>
</comment>
<organism evidence="1 2">
    <name type="scientific">Melia azedarach</name>
    <name type="common">Chinaberry tree</name>
    <dbReference type="NCBI Taxonomy" id="155640"/>
    <lineage>
        <taxon>Eukaryota</taxon>
        <taxon>Viridiplantae</taxon>
        <taxon>Streptophyta</taxon>
        <taxon>Embryophyta</taxon>
        <taxon>Tracheophyta</taxon>
        <taxon>Spermatophyta</taxon>
        <taxon>Magnoliopsida</taxon>
        <taxon>eudicotyledons</taxon>
        <taxon>Gunneridae</taxon>
        <taxon>Pentapetalae</taxon>
        <taxon>rosids</taxon>
        <taxon>malvids</taxon>
        <taxon>Sapindales</taxon>
        <taxon>Meliaceae</taxon>
        <taxon>Melia</taxon>
    </lineage>
</organism>
<evidence type="ECO:0000313" key="2">
    <source>
        <dbReference type="Proteomes" id="UP001164539"/>
    </source>
</evidence>
<keyword evidence="1" id="KW-0560">Oxidoreductase</keyword>
<keyword evidence="1" id="KW-0223">Dioxygenase</keyword>
<sequence>MGSEAADEIPCFDFSGDDEQQRWKDMCGRIREALETHGCFLLSYDKIPKRLLEDMFVEMNTFFDLPEETRNKYLGPLPYRSYLRKSRINVPWPESFDIVNEPDHDQLDAFTKLMWPDGNPSFCETLKSMSSKMLELNRIILKMVFESYGVGKLYDAYKQDSTSTFRLLKYRLPPNPNNSEEGAIGLVPHTDKNALTILCQNDVQGLQVLNNDNVYVPLMVPDKAFIVFVGDSLKGWSNGRLKAVKHRVVMSGKKERYSFGLFSMPKEGVTTEVPNELVDEHHPLRYRPFKFTEFLSYFSETVSDDALETYAGL</sequence>
<gene>
    <name evidence="1" type="ORF">OWV82_018000</name>
</gene>
<evidence type="ECO:0000313" key="1">
    <source>
        <dbReference type="EMBL" id="KAJ4707965.1"/>
    </source>
</evidence>